<dbReference type="InterPro" id="IPR022642">
    <property type="entry name" value="CheR_C"/>
</dbReference>
<dbReference type="GO" id="GO:0008757">
    <property type="term" value="F:S-adenosylmethionine-dependent methyltransferase activity"/>
    <property type="evidence" value="ECO:0007669"/>
    <property type="project" value="InterPro"/>
</dbReference>
<dbReference type="PRINTS" id="PR00996">
    <property type="entry name" value="CHERMTFRASE"/>
</dbReference>
<dbReference type="SMART" id="SM00138">
    <property type="entry name" value="MeTrc"/>
    <property type="match status" value="1"/>
</dbReference>
<dbReference type="Pfam" id="PF01739">
    <property type="entry name" value="CheR"/>
    <property type="match status" value="1"/>
</dbReference>
<keyword evidence="3" id="KW-1185">Reference proteome</keyword>
<dbReference type="GO" id="GO:0032259">
    <property type="term" value="P:methylation"/>
    <property type="evidence" value="ECO:0007669"/>
    <property type="project" value="UniProtKB-KW"/>
</dbReference>
<protein>
    <submittedName>
        <fullName evidence="2">Chemotaxis protein methyltransferase</fullName>
    </submittedName>
</protein>
<dbReference type="PROSITE" id="PS50123">
    <property type="entry name" value="CHER"/>
    <property type="match status" value="1"/>
</dbReference>
<dbReference type="SUPFAM" id="SSF53335">
    <property type="entry name" value="S-adenosyl-L-methionine-dependent methyltransferases"/>
    <property type="match status" value="1"/>
</dbReference>
<dbReference type="Gene3D" id="3.40.50.150">
    <property type="entry name" value="Vaccinia Virus protein VP39"/>
    <property type="match status" value="1"/>
</dbReference>
<dbReference type="InterPro" id="IPR029063">
    <property type="entry name" value="SAM-dependent_MTases_sf"/>
</dbReference>
<feature type="domain" description="CheR-type methyltransferase" evidence="1">
    <location>
        <begin position="157"/>
        <end position="340"/>
    </location>
</feature>
<dbReference type="Proteomes" id="UP000012429">
    <property type="component" value="Unassembled WGS sequence"/>
</dbReference>
<evidence type="ECO:0000313" key="2">
    <source>
        <dbReference type="EMBL" id="ENN84692.1"/>
    </source>
</evidence>
<accession>N6V0N5</accession>
<keyword evidence="2" id="KW-0808">Transferase</keyword>
<dbReference type="InterPro" id="IPR000780">
    <property type="entry name" value="CheR_MeTrfase"/>
</dbReference>
<dbReference type="EMBL" id="AQHN01000088">
    <property type="protein sequence ID" value="ENN84692.1"/>
    <property type="molecule type" value="Genomic_DNA"/>
</dbReference>
<dbReference type="AlphaFoldDB" id="N6V0N5"/>
<sequence>MVAAVSSRALGFSSSTIEPCPTPPGIFVLGRTVAPCIMNAARTQSTLPKPVGLFGHRFRQASGEFFDDGAGHLIGLRFVPTRFRPPLPARSPRDLSAISKEYSMSMTMTGFISLRQVPRRLCRAVWETIPSPVRQTPLMFRAGRYIYRKFTRNTVRLQTHYTHFMRNPPLLSVIEALASQFPRDAQVKIASIGCSTGAELYSVLYAIRRVRDDLRLTAYGADISDTVVEVARRGIYHPDVPAAQGSAYAAGRAEVASVDVSSLSELLQPLPDGSLRVRDWLRQDITWLTADATDDSLQDLLGRQDFLLANNFMGPMEDPLAERCLRNMIRLVAPGGYLFVDGIDLDVKTRVLKASGLRPVLTSQEEIWASEGARGGWPWLRWGREPLNRSEADWAIRYSIIFHLGDR</sequence>
<name>N6V0N5_9HYPH</name>
<organism evidence="2 3">
    <name type="scientific">Rhizobium freirei PRF 81</name>
    <dbReference type="NCBI Taxonomy" id="363754"/>
    <lineage>
        <taxon>Bacteria</taxon>
        <taxon>Pseudomonadati</taxon>
        <taxon>Pseudomonadota</taxon>
        <taxon>Alphaproteobacteria</taxon>
        <taxon>Hyphomicrobiales</taxon>
        <taxon>Rhizobiaceae</taxon>
        <taxon>Rhizobium/Agrobacterium group</taxon>
        <taxon>Rhizobium</taxon>
    </lineage>
</organism>
<evidence type="ECO:0000313" key="3">
    <source>
        <dbReference type="Proteomes" id="UP000012429"/>
    </source>
</evidence>
<comment type="caution">
    <text evidence="2">The sequence shown here is derived from an EMBL/GenBank/DDBJ whole genome shotgun (WGS) entry which is preliminary data.</text>
</comment>
<reference evidence="2 3" key="1">
    <citation type="journal article" date="2012" name="BMC Genomics">
        <title>Genomic basis of broad host range and environmental adaptability of Rhizobium tropici CIAT 899 and Rhizobium sp. PRF 81 which are used in inoculants for common bean (Phaseolus vulgaris L.).</title>
        <authorList>
            <person name="Ormeno-Orrillo E."/>
            <person name="Menna P."/>
            <person name="Almeida L.G."/>
            <person name="Ollero F.J."/>
            <person name="Nicolas M.F."/>
            <person name="Pains Rodrigues E."/>
            <person name="Shigueyoshi Nakatani A."/>
            <person name="Silva Batista J.S."/>
            <person name="Oliveira Chueire L.M."/>
            <person name="Souza R.C."/>
            <person name="Ribeiro Vasconcelos A.T."/>
            <person name="Megias M."/>
            <person name="Hungria M."/>
            <person name="Martinez-Romero E."/>
        </authorList>
    </citation>
    <scope>NUCLEOTIDE SEQUENCE [LARGE SCALE GENOMIC DNA]</scope>
    <source>
        <strain evidence="2 3">PRF 81</strain>
    </source>
</reference>
<evidence type="ECO:0000259" key="1">
    <source>
        <dbReference type="PROSITE" id="PS50123"/>
    </source>
</evidence>
<dbReference type="STRING" id="363754.RHSP_68701"/>
<keyword evidence="2" id="KW-0489">Methyltransferase</keyword>
<dbReference type="PATRIC" id="fig|363754.4.peg.5848"/>
<proteinExistence type="predicted"/>
<gene>
    <name evidence="2" type="ORF">RHSP_68701</name>
</gene>